<protein>
    <submittedName>
        <fullName evidence="2">Uncharacterized protein</fullName>
    </submittedName>
</protein>
<keyword evidence="3" id="KW-1185">Reference proteome</keyword>
<feature type="transmembrane region" description="Helical" evidence="1">
    <location>
        <begin position="46"/>
        <end position="68"/>
    </location>
</feature>
<feature type="transmembrane region" description="Helical" evidence="1">
    <location>
        <begin position="80"/>
        <end position="95"/>
    </location>
</feature>
<comment type="caution">
    <text evidence="2">The sequence shown here is derived from an EMBL/GenBank/DDBJ whole genome shotgun (WGS) entry which is preliminary data.</text>
</comment>
<sequence>MAKHYFILWMSSTLLLSAAIWGLEKLEGNKITTTEFMGLMDMGFMLLGMLSLVIFMLFPLTLLPISLIVRRFIPFSSMRLTLYPLLGAALGKWVFDSLYDDRFIQEYQLYPMTSIIVFAAVGLVYALIDYFSAQRHLGRQ</sequence>
<keyword evidence="1" id="KW-1133">Transmembrane helix</keyword>
<evidence type="ECO:0000313" key="3">
    <source>
        <dbReference type="Proteomes" id="UP000812277"/>
    </source>
</evidence>
<feature type="transmembrane region" description="Helical" evidence="1">
    <location>
        <begin position="107"/>
        <end position="131"/>
    </location>
</feature>
<proteinExistence type="predicted"/>
<evidence type="ECO:0000313" key="2">
    <source>
        <dbReference type="EMBL" id="MBW7475452.1"/>
    </source>
</evidence>
<organism evidence="2 3">
    <name type="scientific">Paenibacillus oenotherae</name>
    <dbReference type="NCBI Taxonomy" id="1435645"/>
    <lineage>
        <taxon>Bacteria</taxon>
        <taxon>Bacillati</taxon>
        <taxon>Bacillota</taxon>
        <taxon>Bacilli</taxon>
        <taxon>Bacillales</taxon>
        <taxon>Paenibacillaceae</taxon>
        <taxon>Paenibacillus</taxon>
    </lineage>
</organism>
<name>A0ABS7D7E9_9BACL</name>
<dbReference type="EMBL" id="JAHZIJ010000007">
    <property type="protein sequence ID" value="MBW7475452.1"/>
    <property type="molecule type" value="Genomic_DNA"/>
</dbReference>
<evidence type="ECO:0000256" key="1">
    <source>
        <dbReference type="SAM" id="Phobius"/>
    </source>
</evidence>
<dbReference type="Proteomes" id="UP000812277">
    <property type="component" value="Unassembled WGS sequence"/>
</dbReference>
<accession>A0ABS7D7E9</accession>
<dbReference type="RefSeq" id="WP_219872696.1">
    <property type="nucleotide sequence ID" value="NZ_JAHZIJ010000007.1"/>
</dbReference>
<keyword evidence="1" id="KW-0472">Membrane</keyword>
<reference evidence="2 3" key="1">
    <citation type="submission" date="2021-07" db="EMBL/GenBank/DDBJ databases">
        <title>Paenibacillus radiodurans sp. nov., isolated from the southeastern edge of Tengger Desert.</title>
        <authorList>
            <person name="Zhang G."/>
        </authorList>
    </citation>
    <scope>NUCLEOTIDE SEQUENCE [LARGE SCALE GENOMIC DNA]</scope>
    <source>
        <strain evidence="2 3">DT7-4</strain>
    </source>
</reference>
<keyword evidence="1" id="KW-0812">Transmembrane</keyword>
<gene>
    <name evidence="2" type="ORF">K0T92_11890</name>
</gene>